<dbReference type="InterPro" id="IPR015168">
    <property type="entry name" value="SsuA/THI5"/>
</dbReference>
<evidence type="ECO:0000313" key="6">
    <source>
        <dbReference type="EMBL" id="QDO97748.1"/>
    </source>
</evidence>
<dbReference type="Pfam" id="PF09084">
    <property type="entry name" value="NMT1"/>
    <property type="match status" value="1"/>
</dbReference>
<evidence type="ECO:0000256" key="1">
    <source>
        <dbReference type="ARBA" id="ARBA00004418"/>
    </source>
</evidence>
<feature type="chain" id="PRO_5022013328" evidence="4">
    <location>
        <begin position="25"/>
        <end position="344"/>
    </location>
</feature>
<protein>
    <submittedName>
        <fullName evidence="6">PhnD/SsuA/transferrin family substrate-binding protein</fullName>
    </submittedName>
</protein>
<reference evidence="6 7" key="1">
    <citation type="submission" date="2019-07" db="EMBL/GenBank/DDBJ databases">
        <title>Genome sequencing for Ferrovibrio sp. K5.</title>
        <authorList>
            <person name="Park S.-J."/>
        </authorList>
    </citation>
    <scope>NUCLEOTIDE SEQUENCE [LARGE SCALE GENOMIC DNA]</scope>
    <source>
        <strain evidence="6 7">K5</strain>
    </source>
</reference>
<proteinExistence type="inferred from homology"/>
<dbReference type="Proteomes" id="UP000317496">
    <property type="component" value="Chromosome"/>
</dbReference>
<accession>A0A516H1U4</accession>
<gene>
    <name evidence="6" type="ORF">FNB15_10920</name>
</gene>
<dbReference type="SUPFAM" id="SSF53850">
    <property type="entry name" value="Periplasmic binding protein-like II"/>
    <property type="match status" value="1"/>
</dbReference>
<dbReference type="AlphaFoldDB" id="A0A516H1U4"/>
<dbReference type="Gene3D" id="3.40.190.10">
    <property type="entry name" value="Periplasmic binding protein-like II"/>
    <property type="match status" value="2"/>
</dbReference>
<dbReference type="GO" id="GO:0042918">
    <property type="term" value="P:alkanesulfonate transmembrane transport"/>
    <property type="evidence" value="ECO:0007669"/>
    <property type="project" value="TreeGrafter"/>
</dbReference>
<feature type="domain" description="SsuA/THI5-like" evidence="5">
    <location>
        <begin position="40"/>
        <end position="251"/>
    </location>
</feature>
<evidence type="ECO:0000313" key="7">
    <source>
        <dbReference type="Proteomes" id="UP000317496"/>
    </source>
</evidence>
<dbReference type="EMBL" id="CP041636">
    <property type="protein sequence ID" value="QDO97748.1"/>
    <property type="molecule type" value="Genomic_DNA"/>
</dbReference>
<dbReference type="PANTHER" id="PTHR30024">
    <property type="entry name" value="ALIPHATIC SULFONATES-BINDING PROTEIN-RELATED"/>
    <property type="match status" value="1"/>
</dbReference>
<name>A0A516H1U4_9PROT</name>
<evidence type="ECO:0000256" key="4">
    <source>
        <dbReference type="SAM" id="SignalP"/>
    </source>
</evidence>
<comment type="similarity">
    <text evidence="2">Belongs to the bacterial solute-binding protein SsuA/TauA family.</text>
</comment>
<evidence type="ECO:0000259" key="5">
    <source>
        <dbReference type="Pfam" id="PF09084"/>
    </source>
</evidence>
<sequence>MLKRTLRLAALFALVLLLPGLALAQPKEKVTISALPFISTAPIFIAKERGYFDAEGIDLDIKIFNAAQAVAVAVASGDADFGITAFTGGFFNLAGKGALKVIAAQSREEPGYNFVAYVASKKAYDAGFRSPKDFAGKSVAITTVGSSFHYNLGMLADKYNFKLDSVQMKPVQSIPNMMAALSGGQVDATILPANNALKLEADGAGKIIGWVHEHTLWQLGALFASSKIVKEKRPLVERFVRAYQKGLADYAAAFLAKDSQGNRMIGEKALGLMPALEKWVQPKPSIDTVKIAANYMDPQGRLLVKNIYDQVAWNQAQGMVDKSVNAADFIDLSFIKGHLDIPKK</sequence>
<organism evidence="6 7">
    <name type="scientific">Ferrovibrio terrae</name>
    <dbReference type="NCBI Taxonomy" id="2594003"/>
    <lineage>
        <taxon>Bacteria</taxon>
        <taxon>Pseudomonadati</taxon>
        <taxon>Pseudomonadota</taxon>
        <taxon>Alphaproteobacteria</taxon>
        <taxon>Rhodospirillales</taxon>
        <taxon>Rhodospirillaceae</taxon>
        <taxon>Ferrovibrio</taxon>
    </lineage>
</organism>
<keyword evidence="7" id="KW-1185">Reference proteome</keyword>
<comment type="subcellular location">
    <subcellularLocation>
        <location evidence="1">Periplasm</location>
    </subcellularLocation>
</comment>
<dbReference type="PANTHER" id="PTHR30024:SF47">
    <property type="entry name" value="TAURINE-BINDING PERIPLASMIC PROTEIN"/>
    <property type="match status" value="1"/>
</dbReference>
<feature type="signal peptide" evidence="4">
    <location>
        <begin position="1"/>
        <end position="24"/>
    </location>
</feature>
<dbReference type="OrthoDB" id="9815602at2"/>
<dbReference type="RefSeq" id="WP_144068729.1">
    <property type="nucleotide sequence ID" value="NZ_CP041636.1"/>
</dbReference>
<dbReference type="GO" id="GO:0042597">
    <property type="term" value="C:periplasmic space"/>
    <property type="evidence" value="ECO:0007669"/>
    <property type="project" value="UniProtKB-SubCell"/>
</dbReference>
<evidence type="ECO:0000256" key="3">
    <source>
        <dbReference type="ARBA" id="ARBA00022729"/>
    </source>
</evidence>
<evidence type="ECO:0000256" key="2">
    <source>
        <dbReference type="ARBA" id="ARBA00010742"/>
    </source>
</evidence>
<dbReference type="KEGG" id="fer:FNB15_10920"/>
<keyword evidence="3 4" id="KW-0732">Signal</keyword>